<feature type="chain" id="PRO_5022269572" description="Porin" evidence="2">
    <location>
        <begin position="26"/>
        <end position="511"/>
    </location>
</feature>
<dbReference type="GO" id="GO:0015288">
    <property type="term" value="F:porin activity"/>
    <property type="evidence" value="ECO:0007669"/>
    <property type="project" value="InterPro"/>
</dbReference>
<dbReference type="GO" id="GO:0008643">
    <property type="term" value="P:carbohydrate transport"/>
    <property type="evidence" value="ECO:0007669"/>
    <property type="project" value="InterPro"/>
</dbReference>
<proteinExistence type="inferred from homology"/>
<feature type="signal peptide" evidence="2">
    <location>
        <begin position="1"/>
        <end position="25"/>
    </location>
</feature>
<dbReference type="Pfam" id="PF04966">
    <property type="entry name" value="OprB"/>
    <property type="match status" value="1"/>
</dbReference>
<dbReference type="GO" id="GO:0016020">
    <property type="term" value="C:membrane"/>
    <property type="evidence" value="ECO:0007669"/>
    <property type="project" value="InterPro"/>
</dbReference>
<protein>
    <recommendedName>
        <fullName evidence="6">Porin</fullName>
    </recommendedName>
</protein>
<dbReference type="EMBL" id="SRMO01000065">
    <property type="protein sequence ID" value="TGG92239.1"/>
    <property type="molecule type" value="Genomic_DNA"/>
</dbReference>
<sequence length="511" mass="55924">MAVRARGLCLAMALLGLACPLGAQAQHLNLEDTLRYRSQSQQDALERETQASGNLAAFADIYPEDWSYQALVQLSEHHDCSAAAPATAMADNLPLTRYEAAALVADCLREGVEVGALADEFSAELAVLGTRVDELESQVAELKAAQFSTTSKLRGEALFAVGGVGADVDNDDASTDKTAIHTGSRMRLNLLTSFTGRDQMVTRIQMKDGLQFKSATGYNGYSLQHIDGNGETNLLIDKLYYRFPLSNKALLAFGYAMEDEYFLAFPKSYYASTAPMFSSFKKTQYLGGTGTGAGGTLKLSDNWYFSSGYIADKTDAGDPDENKGLTGEETKWYVPVQLNFRGNHYLISANYRYVENWAKGQNSYGTDLAKSLAGNSSFSDWTISGNLKLRDNISMTGSYGTTRFSVDSSQKDKYGDTANSSNWMLGLSFNDVFTDNDKAGFAYGQQTYVGNLDNSASESEDSQIPYAFEAWYIYQVTDNISIQPALTYISKTNEADLDSVWGGLLLTKIKF</sequence>
<keyword evidence="2" id="KW-0732">Signal</keyword>
<evidence type="ECO:0000313" key="4">
    <source>
        <dbReference type="EMBL" id="TGG92239.1"/>
    </source>
</evidence>
<reference evidence="4 5" key="1">
    <citation type="journal article" date="2019" name="mSystems">
        <title>Life at home and on the roam: Genomic adaptions reflect the dual lifestyle of an intracellular, facultative symbiont.</title>
        <authorList>
            <person name="Burgsdorf I."/>
        </authorList>
    </citation>
    <scope>NUCLEOTIDE SEQUENCE [LARGE SCALE GENOMIC DNA]</scope>
    <source>
        <strain evidence="4">277cV</strain>
    </source>
</reference>
<evidence type="ECO:0008006" key="6">
    <source>
        <dbReference type="Google" id="ProtNLM"/>
    </source>
</evidence>
<dbReference type="InterPro" id="IPR047684">
    <property type="entry name" value="Por_som-like"/>
</dbReference>
<dbReference type="Gene3D" id="2.40.160.180">
    <property type="entry name" value="Carbohydrate-selective porin OprB"/>
    <property type="match status" value="1"/>
</dbReference>
<evidence type="ECO:0000313" key="5">
    <source>
        <dbReference type="Proteomes" id="UP000317990"/>
    </source>
</evidence>
<evidence type="ECO:0000256" key="2">
    <source>
        <dbReference type="RuleBase" id="RU363072"/>
    </source>
</evidence>
<dbReference type="PANTHER" id="PTHR43308">
    <property type="entry name" value="OUTER MEMBRANE PROTEIN ALPHA-RELATED"/>
    <property type="match status" value="1"/>
</dbReference>
<dbReference type="InterPro" id="IPR007049">
    <property type="entry name" value="Carb-sel_porin_OprB"/>
</dbReference>
<comment type="similarity">
    <text evidence="1 2">Belongs to the OprB family.</text>
</comment>
<organism evidence="4 5">
    <name type="scientific">Aphanocapsa feldmannii 277cV</name>
    <dbReference type="NCBI Taxonomy" id="2507553"/>
    <lineage>
        <taxon>Bacteria</taxon>
        <taxon>Bacillati</taxon>
        <taxon>Cyanobacteriota</taxon>
        <taxon>Cyanophyceae</taxon>
        <taxon>Oscillatoriophycideae</taxon>
        <taxon>Chroococcales</taxon>
        <taxon>Microcystaceae</taxon>
        <taxon>Aphanocapsa</taxon>
    </lineage>
</organism>
<keyword evidence="3" id="KW-0175">Coiled coil</keyword>
<dbReference type="InterPro" id="IPR051465">
    <property type="entry name" value="Cell_Envelope_Struct_Comp"/>
</dbReference>
<name>A0A524RN73_9CHRO</name>
<dbReference type="NCBIfam" id="NF033921">
    <property type="entry name" value="por_somb"/>
    <property type="match status" value="1"/>
</dbReference>
<accession>A0A524RN73</accession>
<gene>
    <name evidence="4" type="ORF">ERJ67_06160</name>
</gene>
<dbReference type="AlphaFoldDB" id="A0A524RN73"/>
<dbReference type="PANTHER" id="PTHR43308:SF1">
    <property type="entry name" value="OUTER MEMBRANE PROTEIN ALPHA"/>
    <property type="match status" value="1"/>
</dbReference>
<evidence type="ECO:0000256" key="3">
    <source>
        <dbReference type="SAM" id="Coils"/>
    </source>
</evidence>
<feature type="coiled-coil region" evidence="3">
    <location>
        <begin position="118"/>
        <end position="145"/>
    </location>
</feature>
<comment type="caution">
    <text evidence="4">The sequence shown here is derived from an EMBL/GenBank/DDBJ whole genome shotgun (WGS) entry which is preliminary data.</text>
</comment>
<dbReference type="PROSITE" id="PS51257">
    <property type="entry name" value="PROKAR_LIPOPROTEIN"/>
    <property type="match status" value="1"/>
</dbReference>
<dbReference type="InterPro" id="IPR038673">
    <property type="entry name" value="OprB_sf"/>
</dbReference>
<dbReference type="Proteomes" id="UP000317990">
    <property type="component" value="Unassembled WGS sequence"/>
</dbReference>
<evidence type="ECO:0000256" key="1">
    <source>
        <dbReference type="ARBA" id="ARBA00008769"/>
    </source>
</evidence>